<keyword evidence="12" id="KW-1185">Reference proteome</keyword>
<sequence>MSPERPLRVEIAVRRTSWVEDVFSTPTASQDATPRSRCGPWVCGPRLTPSPDPGSGTDPPSFPLDPHPTRTTMPSVTGSTKAAVPGSGEAAACSSSVAQQPVPGQLPCGTVGVQTEAMKQILGVIDKKLRNLEKKKGKLDDYQERKNKGERLNQDQLDALSKHQEVMSNMEFARELQRNFMSLSQDIQKSIKKAARREQLMREELEQKRLKTVLELQFILDKLGDDEVRTDLKQGLSGVPVLTEEELSLLDDFYKLVEPERDPHRRLNEQYDQATIHLWDLLEAKDKTVCGTTYNALKEIIERIFQSGYFDSSSTSHQNGLCEEEEAAPVPEEEPPQEEAVAAAAAAEPEPEAVEEYTEQSEVESTEFVNRQFMTETQFSSSSEKEQMDEWTVETVEVVNSLQQQPQATSPSIPETLTLCPVVQPDPVVRKQRVQDLMAQMQGPYNFMQDSMLEFENQNIDPAIVSAQPMNPSQSMDLTQMVCPPVHAESRLPQPNQVPLQPETTQTSLSLSPDQTPTPSTLPTATQPQVFQAGSSKSLHSSGINVNAAPFQSMQTVFNMNAPVPPASEPDNLKPQAQYQANYNQTFSNQPLQVEQSELQQEQLQTVVGAYHSSPDQSHQVAGNHQQPQQQNTGFPRNNQPYYNSRGVPRGGVRNPRGIINGYRGPSNGFRGGYDYRPTFSNTPNSGYTQPQFNAPRDYSNNYQRVRGGVHKFDWGWERV</sequence>
<keyword evidence="6" id="KW-0652">Protein synthesis inhibitor</keyword>
<keyword evidence="4" id="KW-0221">Differentiation</keyword>
<dbReference type="PANTHER" id="PTHR22922">
    <property type="entry name" value="GPI-ANCHORED PROTEIN P137"/>
    <property type="match status" value="1"/>
</dbReference>
<evidence type="ECO:0000256" key="7">
    <source>
        <dbReference type="SAM" id="Coils"/>
    </source>
</evidence>
<dbReference type="InterPro" id="IPR022070">
    <property type="entry name" value="Caprin-1_C"/>
</dbReference>
<feature type="compositionally biased region" description="Low complexity" evidence="8">
    <location>
        <begin position="646"/>
        <end position="662"/>
    </location>
</feature>
<comment type="caution">
    <text evidence="11">The sequence shown here is derived from an EMBL/GenBank/DDBJ whole genome shotgun (WGS) entry which is preliminary data.</text>
</comment>
<keyword evidence="7" id="KW-0175">Coiled coil</keyword>
<keyword evidence="3" id="KW-0963">Cytoplasm</keyword>
<proteinExistence type="inferred from homology"/>
<dbReference type="GO" id="GO:0003723">
    <property type="term" value="F:RNA binding"/>
    <property type="evidence" value="ECO:0007669"/>
    <property type="project" value="UniProtKB-KW"/>
</dbReference>
<evidence type="ECO:0000256" key="6">
    <source>
        <dbReference type="ARBA" id="ARBA00023193"/>
    </source>
</evidence>
<dbReference type="EMBL" id="JANPWB010000006">
    <property type="protein sequence ID" value="KAJ1182258.1"/>
    <property type="molecule type" value="Genomic_DNA"/>
</dbReference>
<gene>
    <name evidence="11" type="ORF">NDU88_007451</name>
</gene>
<evidence type="ECO:0000256" key="4">
    <source>
        <dbReference type="ARBA" id="ARBA00022782"/>
    </source>
</evidence>
<accession>A0AAV7U345</accession>
<dbReference type="InterPro" id="IPR041637">
    <property type="entry name" value="Caprin-1_dimer"/>
</dbReference>
<protein>
    <recommendedName>
        <fullName evidence="13">Cell cycle associated protein 1</fullName>
    </recommendedName>
</protein>
<feature type="compositionally biased region" description="Polar residues" evidence="8">
    <location>
        <begin position="493"/>
        <end position="526"/>
    </location>
</feature>
<evidence type="ECO:0000256" key="1">
    <source>
        <dbReference type="ARBA" id="ARBA00004496"/>
    </source>
</evidence>
<evidence type="ECO:0000313" key="12">
    <source>
        <dbReference type="Proteomes" id="UP001066276"/>
    </source>
</evidence>
<dbReference type="GO" id="GO:0005737">
    <property type="term" value="C:cytoplasm"/>
    <property type="evidence" value="ECO:0007669"/>
    <property type="project" value="UniProtKB-SubCell"/>
</dbReference>
<evidence type="ECO:0000256" key="2">
    <source>
        <dbReference type="ARBA" id="ARBA00007950"/>
    </source>
</evidence>
<evidence type="ECO:0008006" key="13">
    <source>
        <dbReference type="Google" id="ProtNLM"/>
    </source>
</evidence>
<feature type="compositionally biased region" description="Polar residues" evidence="8">
    <location>
        <begin position="614"/>
        <end position="643"/>
    </location>
</feature>
<dbReference type="InterPro" id="IPR028816">
    <property type="entry name" value="Caprin"/>
</dbReference>
<feature type="compositionally biased region" description="Polar residues" evidence="8">
    <location>
        <begin position="24"/>
        <end position="33"/>
    </location>
</feature>
<name>A0AAV7U345_PLEWA</name>
<dbReference type="GO" id="GO:0017148">
    <property type="term" value="P:negative regulation of translation"/>
    <property type="evidence" value="ECO:0007669"/>
    <property type="project" value="UniProtKB-KW"/>
</dbReference>
<comment type="subcellular location">
    <subcellularLocation>
        <location evidence="1">Cytoplasm</location>
    </subcellularLocation>
</comment>
<evidence type="ECO:0000259" key="10">
    <source>
        <dbReference type="Pfam" id="PF18293"/>
    </source>
</evidence>
<comment type="similarity">
    <text evidence="2">Belongs to the caprin family.</text>
</comment>
<dbReference type="Pfam" id="PF18293">
    <property type="entry name" value="Caprin-1_dimer"/>
    <property type="match status" value="1"/>
</dbReference>
<feature type="compositionally biased region" description="Low complexity" evidence="8">
    <location>
        <begin position="338"/>
        <end position="348"/>
    </location>
</feature>
<feature type="domain" description="Cytoplasmic activation/proliferation-associated protein-1 C term" evidence="9">
    <location>
        <begin position="505"/>
        <end position="705"/>
    </location>
</feature>
<feature type="region of interest" description="Disordered" evidence="8">
    <location>
        <begin position="489"/>
        <end position="526"/>
    </location>
</feature>
<evidence type="ECO:0000256" key="5">
    <source>
        <dbReference type="ARBA" id="ARBA00022884"/>
    </source>
</evidence>
<evidence type="ECO:0000259" key="9">
    <source>
        <dbReference type="Pfam" id="PF12287"/>
    </source>
</evidence>
<dbReference type="AlphaFoldDB" id="A0AAV7U345"/>
<feature type="domain" description="Caprin-1 dimerization" evidence="10">
    <location>
        <begin position="196"/>
        <end position="311"/>
    </location>
</feature>
<feature type="region of interest" description="Disordered" evidence="8">
    <location>
        <begin position="614"/>
        <end position="666"/>
    </location>
</feature>
<evidence type="ECO:0000256" key="3">
    <source>
        <dbReference type="ARBA" id="ARBA00022490"/>
    </source>
</evidence>
<feature type="region of interest" description="Disordered" evidence="8">
    <location>
        <begin position="22"/>
        <end position="87"/>
    </location>
</feature>
<dbReference type="Proteomes" id="UP001066276">
    <property type="component" value="Chromosome 3_2"/>
</dbReference>
<evidence type="ECO:0000313" key="11">
    <source>
        <dbReference type="EMBL" id="KAJ1182258.1"/>
    </source>
</evidence>
<reference evidence="11" key="1">
    <citation type="journal article" date="2022" name="bioRxiv">
        <title>Sequencing and chromosome-scale assembly of the giantPleurodeles waltlgenome.</title>
        <authorList>
            <person name="Brown T."/>
            <person name="Elewa A."/>
            <person name="Iarovenko S."/>
            <person name="Subramanian E."/>
            <person name="Araus A.J."/>
            <person name="Petzold A."/>
            <person name="Susuki M."/>
            <person name="Suzuki K.-i.T."/>
            <person name="Hayashi T."/>
            <person name="Toyoda A."/>
            <person name="Oliveira C."/>
            <person name="Osipova E."/>
            <person name="Leigh N.D."/>
            <person name="Simon A."/>
            <person name="Yun M.H."/>
        </authorList>
    </citation>
    <scope>NUCLEOTIDE SEQUENCE</scope>
    <source>
        <strain evidence="11">20211129_DDA</strain>
        <tissue evidence="11">Liver</tissue>
    </source>
</reference>
<feature type="coiled-coil region" evidence="7">
    <location>
        <begin position="125"/>
        <end position="211"/>
    </location>
</feature>
<dbReference type="PANTHER" id="PTHR22922:SF3">
    <property type="entry name" value="CAPRIN-1"/>
    <property type="match status" value="1"/>
</dbReference>
<feature type="compositionally biased region" description="Polar residues" evidence="8">
    <location>
        <begin position="69"/>
        <end position="80"/>
    </location>
</feature>
<feature type="region of interest" description="Disordered" evidence="8">
    <location>
        <begin position="315"/>
        <end position="349"/>
    </location>
</feature>
<organism evidence="11 12">
    <name type="scientific">Pleurodeles waltl</name>
    <name type="common">Iberian ribbed newt</name>
    <dbReference type="NCBI Taxonomy" id="8319"/>
    <lineage>
        <taxon>Eukaryota</taxon>
        <taxon>Metazoa</taxon>
        <taxon>Chordata</taxon>
        <taxon>Craniata</taxon>
        <taxon>Vertebrata</taxon>
        <taxon>Euteleostomi</taxon>
        <taxon>Amphibia</taxon>
        <taxon>Batrachia</taxon>
        <taxon>Caudata</taxon>
        <taxon>Salamandroidea</taxon>
        <taxon>Salamandridae</taxon>
        <taxon>Pleurodelinae</taxon>
        <taxon>Pleurodeles</taxon>
    </lineage>
</organism>
<dbReference type="Pfam" id="PF12287">
    <property type="entry name" value="Caprin-1_C"/>
    <property type="match status" value="1"/>
</dbReference>
<feature type="compositionally biased region" description="Acidic residues" evidence="8">
    <location>
        <begin position="322"/>
        <end position="337"/>
    </location>
</feature>
<evidence type="ECO:0000256" key="8">
    <source>
        <dbReference type="SAM" id="MobiDB-lite"/>
    </source>
</evidence>
<keyword evidence="5" id="KW-0694">RNA-binding</keyword>
<dbReference type="GO" id="GO:0030154">
    <property type="term" value="P:cell differentiation"/>
    <property type="evidence" value="ECO:0007669"/>
    <property type="project" value="UniProtKB-KW"/>
</dbReference>